<evidence type="ECO:0000313" key="3">
    <source>
        <dbReference type="EMBL" id="CCG87077.1"/>
    </source>
</evidence>
<reference evidence="3 4" key="1">
    <citation type="journal article" date="2013" name="Syst. Appl. Microbiol.">
        <title>Phylogenetic position and virulence apparatus of the pear flower necrosis pathogen Erwinia piriflorinigrans CFBP 5888T as assessed by comparative genomics.</title>
        <authorList>
            <person name="Smits T.H."/>
            <person name="Rezzonico F."/>
            <person name="Lopez M.M."/>
            <person name="Blom J."/>
            <person name="Goesmann A."/>
            <person name="Frey J.E."/>
            <person name="Duffy B."/>
        </authorList>
    </citation>
    <scope>NUCLEOTIDE SEQUENCE [LARGE SCALE GENOMIC DNA]</scope>
    <source>
        <strain evidence="4">CFBP5888</strain>
    </source>
</reference>
<evidence type="ECO:0000256" key="1">
    <source>
        <dbReference type="SAM" id="Coils"/>
    </source>
</evidence>
<feature type="region of interest" description="Disordered" evidence="2">
    <location>
        <begin position="186"/>
        <end position="212"/>
    </location>
</feature>
<protein>
    <submittedName>
        <fullName evidence="3">Uncharacterized protein</fullName>
    </submittedName>
</protein>
<organism evidence="3 4">
    <name type="scientific">Erwinia piriflorinigrans CFBP 5888</name>
    <dbReference type="NCBI Taxonomy" id="1161919"/>
    <lineage>
        <taxon>Bacteria</taxon>
        <taxon>Pseudomonadati</taxon>
        <taxon>Pseudomonadota</taxon>
        <taxon>Gammaproteobacteria</taxon>
        <taxon>Enterobacterales</taxon>
        <taxon>Erwiniaceae</taxon>
        <taxon>Erwinia</taxon>
    </lineage>
</organism>
<comment type="caution">
    <text evidence="3">The sequence shown here is derived from an EMBL/GenBank/DDBJ whole genome shotgun (WGS) entry which is preliminary data.</text>
</comment>
<dbReference type="Proteomes" id="UP000018217">
    <property type="component" value="Unassembled WGS sequence"/>
</dbReference>
<name>V5Z819_9GAMM</name>
<sequence>MLSVSNFVILMTNSTRTLFNKMTADSIRRMVGAAINAGKHIIASAKQNFSGALTSGIVGSGVQVGSGVNMCKAIKNENKSINGNLKAANIKSLEIKENQDNIQQVLQQLKKEGKSPDDDVIQNMTKSHNKLQAEAANHQIDHQKNANKTYQMRAKTDLVNQLNHSGQQAIVAGFGINAATETSQAEVLKSGQQVHHDVSDNHKQRNKGSEETQASINQFVESWIANNNSAASAIAGR</sequence>
<evidence type="ECO:0000256" key="2">
    <source>
        <dbReference type="SAM" id="MobiDB-lite"/>
    </source>
</evidence>
<keyword evidence="4" id="KW-1185">Reference proteome</keyword>
<accession>V5Z819</accession>
<keyword evidence="1" id="KW-0175">Coiled coil</keyword>
<proteinExistence type="predicted"/>
<gene>
    <name evidence="3" type="ORF">EPIR_1712</name>
</gene>
<dbReference type="EMBL" id="CAHS01000014">
    <property type="protein sequence ID" value="CCG87077.1"/>
    <property type="molecule type" value="Genomic_DNA"/>
</dbReference>
<evidence type="ECO:0000313" key="4">
    <source>
        <dbReference type="Proteomes" id="UP000018217"/>
    </source>
</evidence>
<feature type="coiled-coil region" evidence="1">
    <location>
        <begin position="92"/>
        <end position="141"/>
    </location>
</feature>
<feature type="compositionally biased region" description="Basic and acidic residues" evidence="2">
    <location>
        <begin position="194"/>
        <end position="210"/>
    </location>
</feature>
<dbReference type="AlphaFoldDB" id="V5Z819"/>